<dbReference type="PANTHER" id="PTHR34580:SF1">
    <property type="entry name" value="PROTEIN PAFC"/>
    <property type="match status" value="1"/>
</dbReference>
<sequence length="327" mass="37938">MAVVIIMENSRSAIFALYHVLCRFSSREEPLSIEKIRTLLKQEHSLSLTRTTLRSYLNALDDFGIRIAAVPGGRYLAGRQFEESEVYLLSNAVHSAHFISSAQSEALIRKLLATQSRSFEKQFHESVHLENRRKINSPALLQNIEKLLSAIQQRKAVTFAYLHYDLRKQLVPKRQKPYHVYPYFMVMENDNVYLLCKSPSHPEHFAHYRVDKITDIDMTAETIPPLDDDMDPYTYTAQRKFMYSDAVDTITLRCHLRMLDDLIDQFGSALSLAPADDEHFLAHLHASRQGIVYLALQYARYCEILQPADLRQEVISILQDTLKRYER</sequence>
<protein>
    <submittedName>
        <fullName evidence="2">WYL domain-containing protein</fullName>
    </submittedName>
</protein>
<evidence type="ECO:0000313" key="3">
    <source>
        <dbReference type="Proteomes" id="UP000823896"/>
    </source>
</evidence>
<reference evidence="2" key="1">
    <citation type="journal article" date="2021" name="PeerJ">
        <title>Extensive microbial diversity within the chicken gut microbiome revealed by metagenomics and culture.</title>
        <authorList>
            <person name="Gilroy R."/>
            <person name="Ravi A."/>
            <person name="Getino M."/>
            <person name="Pursley I."/>
            <person name="Horton D.L."/>
            <person name="Alikhan N.F."/>
            <person name="Baker D."/>
            <person name="Gharbi K."/>
            <person name="Hall N."/>
            <person name="Watson M."/>
            <person name="Adriaenssens E.M."/>
            <person name="Foster-Nyarko E."/>
            <person name="Jarju S."/>
            <person name="Secka A."/>
            <person name="Antonio M."/>
            <person name="Oren A."/>
            <person name="Chaudhuri R.R."/>
            <person name="La Ragione R."/>
            <person name="Hildebrand F."/>
            <person name="Pallen M.J."/>
        </authorList>
    </citation>
    <scope>NUCLEOTIDE SEQUENCE</scope>
    <source>
        <strain evidence="2">CHK187-11901</strain>
    </source>
</reference>
<name>A0A9D2NRX2_9FIRM</name>
<dbReference type="Proteomes" id="UP000823896">
    <property type="component" value="Unassembled WGS sequence"/>
</dbReference>
<proteinExistence type="predicted"/>
<dbReference type="EMBL" id="DWWM01000028">
    <property type="protein sequence ID" value="HJC36416.1"/>
    <property type="molecule type" value="Genomic_DNA"/>
</dbReference>
<evidence type="ECO:0000313" key="2">
    <source>
        <dbReference type="EMBL" id="HJC36416.1"/>
    </source>
</evidence>
<comment type="caution">
    <text evidence="2">The sequence shown here is derived from an EMBL/GenBank/DDBJ whole genome shotgun (WGS) entry which is preliminary data.</text>
</comment>
<gene>
    <name evidence="2" type="ORF">H9702_04715</name>
</gene>
<dbReference type="InterPro" id="IPR026881">
    <property type="entry name" value="WYL_dom"/>
</dbReference>
<dbReference type="Pfam" id="PF13280">
    <property type="entry name" value="WYL"/>
    <property type="match status" value="1"/>
</dbReference>
<dbReference type="InterPro" id="IPR051534">
    <property type="entry name" value="CBASS_pafABC_assoc_protein"/>
</dbReference>
<accession>A0A9D2NRX2</accession>
<reference evidence="2" key="2">
    <citation type="submission" date="2021-04" db="EMBL/GenBank/DDBJ databases">
        <authorList>
            <person name="Gilroy R."/>
        </authorList>
    </citation>
    <scope>NUCLEOTIDE SEQUENCE</scope>
    <source>
        <strain evidence="2">CHK187-11901</strain>
    </source>
</reference>
<organism evidence="2 3">
    <name type="scientific">Candidatus Merdibacter merdavium</name>
    <dbReference type="NCBI Taxonomy" id="2838692"/>
    <lineage>
        <taxon>Bacteria</taxon>
        <taxon>Bacillati</taxon>
        <taxon>Bacillota</taxon>
        <taxon>Erysipelotrichia</taxon>
        <taxon>Erysipelotrichales</taxon>
        <taxon>Erysipelotrichaceae</taxon>
        <taxon>Merdibacter</taxon>
    </lineage>
</organism>
<feature type="domain" description="WYL" evidence="1">
    <location>
        <begin position="143"/>
        <end position="217"/>
    </location>
</feature>
<dbReference type="PROSITE" id="PS52050">
    <property type="entry name" value="WYL"/>
    <property type="match status" value="1"/>
</dbReference>
<dbReference type="AlphaFoldDB" id="A0A9D2NRX2"/>
<dbReference type="PANTHER" id="PTHR34580">
    <property type="match status" value="1"/>
</dbReference>
<evidence type="ECO:0000259" key="1">
    <source>
        <dbReference type="Pfam" id="PF13280"/>
    </source>
</evidence>